<evidence type="ECO:0000313" key="1">
    <source>
        <dbReference type="EMBL" id="KAE8731285.1"/>
    </source>
</evidence>
<dbReference type="EMBL" id="VEPZ02000196">
    <property type="protein sequence ID" value="KAE8731285.1"/>
    <property type="molecule type" value="Genomic_DNA"/>
</dbReference>
<gene>
    <name evidence="1" type="ORF">F3Y22_tig00002840pilonHSYRG00939</name>
</gene>
<organism evidence="1 2">
    <name type="scientific">Hibiscus syriacus</name>
    <name type="common">Rose of Sharon</name>
    <dbReference type="NCBI Taxonomy" id="106335"/>
    <lineage>
        <taxon>Eukaryota</taxon>
        <taxon>Viridiplantae</taxon>
        <taxon>Streptophyta</taxon>
        <taxon>Embryophyta</taxon>
        <taxon>Tracheophyta</taxon>
        <taxon>Spermatophyta</taxon>
        <taxon>Magnoliopsida</taxon>
        <taxon>eudicotyledons</taxon>
        <taxon>Gunneridae</taxon>
        <taxon>Pentapetalae</taxon>
        <taxon>rosids</taxon>
        <taxon>malvids</taxon>
        <taxon>Malvales</taxon>
        <taxon>Malvaceae</taxon>
        <taxon>Malvoideae</taxon>
        <taxon>Hibiscus</taxon>
    </lineage>
</organism>
<dbReference type="AlphaFoldDB" id="A0A6A3CP83"/>
<sequence length="81" mass="9320">MQECGIWFNQLNVVLEKQYYFMSLKGYFGRVLLDLLGEYFGRHDEGEDQDQEGRQRDGEASDFLEEKARAFQKGGGAFGSL</sequence>
<protein>
    <submittedName>
        <fullName evidence="1">Uncharacterized protein</fullName>
    </submittedName>
</protein>
<accession>A0A6A3CP83</accession>
<comment type="caution">
    <text evidence="1">The sequence shown here is derived from an EMBL/GenBank/DDBJ whole genome shotgun (WGS) entry which is preliminary data.</text>
</comment>
<proteinExistence type="predicted"/>
<name>A0A6A3CP83_HIBSY</name>
<keyword evidence="2" id="KW-1185">Reference proteome</keyword>
<evidence type="ECO:0000313" key="2">
    <source>
        <dbReference type="Proteomes" id="UP000436088"/>
    </source>
</evidence>
<dbReference type="Proteomes" id="UP000436088">
    <property type="component" value="Unassembled WGS sequence"/>
</dbReference>
<reference evidence="1" key="1">
    <citation type="submission" date="2019-09" db="EMBL/GenBank/DDBJ databases">
        <title>Draft genome information of white flower Hibiscus syriacus.</title>
        <authorList>
            <person name="Kim Y.-M."/>
        </authorList>
    </citation>
    <scope>NUCLEOTIDE SEQUENCE [LARGE SCALE GENOMIC DNA]</scope>
    <source>
        <strain evidence="1">YM2019G1</strain>
    </source>
</reference>